<evidence type="ECO:0000313" key="3">
    <source>
        <dbReference type="EMBL" id="EKC67086.1"/>
    </source>
</evidence>
<organism evidence="3">
    <name type="scientific">human gut metagenome</name>
    <dbReference type="NCBI Taxonomy" id="408170"/>
    <lineage>
        <taxon>unclassified sequences</taxon>
        <taxon>metagenomes</taxon>
        <taxon>organismal metagenomes</taxon>
    </lineage>
</organism>
<reference evidence="3" key="1">
    <citation type="journal article" date="2013" name="Environ. Microbiol.">
        <title>Microbiota from the distal guts of lean and obese adolescents exhibit partial functional redundancy besides clear differences in community structure.</title>
        <authorList>
            <person name="Ferrer M."/>
            <person name="Ruiz A."/>
            <person name="Lanza F."/>
            <person name="Haange S.B."/>
            <person name="Oberbach A."/>
            <person name="Till H."/>
            <person name="Bargiela R."/>
            <person name="Campoy C."/>
            <person name="Segura M.T."/>
            <person name="Richter M."/>
            <person name="von Bergen M."/>
            <person name="Seifert J."/>
            <person name="Suarez A."/>
        </authorList>
    </citation>
    <scope>NUCLEOTIDE SEQUENCE</scope>
</reference>
<comment type="caution">
    <text evidence="3">The sequence shown here is derived from an EMBL/GenBank/DDBJ whole genome shotgun (WGS) entry which is preliminary data.</text>
</comment>
<proteinExistence type="predicted"/>
<dbReference type="InterPro" id="IPR011006">
    <property type="entry name" value="CheY-like_superfamily"/>
</dbReference>
<feature type="region of interest" description="Disordered" evidence="1">
    <location>
        <begin position="71"/>
        <end position="91"/>
    </location>
</feature>
<gene>
    <name evidence="3" type="ORF">LEA_09482</name>
</gene>
<accession>K1U6M2</accession>
<dbReference type="InterPro" id="IPR001789">
    <property type="entry name" value="Sig_transdc_resp-reg_receiver"/>
</dbReference>
<feature type="domain" description="Response regulatory" evidence="2">
    <location>
        <begin position="1"/>
        <end position="91"/>
    </location>
</feature>
<dbReference type="AlphaFoldDB" id="K1U6M2"/>
<dbReference type="SUPFAM" id="SSF52172">
    <property type="entry name" value="CheY-like"/>
    <property type="match status" value="1"/>
</dbReference>
<feature type="non-terminal residue" evidence="3">
    <location>
        <position position="1"/>
    </location>
</feature>
<feature type="compositionally biased region" description="Low complexity" evidence="1">
    <location>
        <begin position="71"/>
        <end position="83"/>
    </location>
</feature>
<protein>
    <submittedName>
        <fullName evidence="3">Two-component system response regulator</fullName>
    </submittedName>
</protein>
<dbReference type="EMBL" id="AJWY01006354">
    <property type="protein sequence ID" value="EKC67086.1"/>
    <property type="molecule type" value="Genomic_DNA"/>
</dbReference>
<sequence length="91" mass="10094">DEKRNFNRLKRLLEEIDGTFRIDGPLASIVEAVEWLQAHPAPELIFADIRLSDGLSFDVLRRTAVPCLSSSPPLTTSMPSRPSNTTVSIIC</sequence>
<evidence type="ECO:0000256" key="1">
    <source>
        <dbReference type="SAM" id="MobiDB-lite"/>
    </source>
</evidence>
<dbReference type="PROSITE" id="PS50110">
    <property type="entry name" value="RESPONSE_REGULATORY"/>
    <property type="match status" value="1"/>
</dbReference>
<evidence type="ECO:0000259" key="2">
    <source>
        <dbReference type="PROSITE" id="PS50110"/>
    </source>
</evidence>
<name>K1U6M2_9ZZZZ</name>
<dbReference type="GO" id="GO:0000160">
    <property type="term" value="P:phosphorelay signal transduction system"/>
    <property type="evidence" value="ECO:0007669"/>
    <property type="project" value="InterPro"/>
</dbReference>